<dbReference type="RefSeq" id="WP_215964874.1">
    <property type="nucleotide sequence ID" value="NZ_JAQOMS010000002.1"/>
</dbReference>
<evidence type="ECO:0000256" key="1">
    <source>
        <dbReference type="SAM" id="SignalP"/>
    </source>
</evidence>
<dbReference type="CDD" id="cd04221">
    <property type="entry name" value="MauL"/>
    <property type="match status" value="1"/>
</dbReference>
<feature type="chain" id="PRO_5046429764" evidence="1">
    <location>
        <begin position="20"/>
        <end position="215"/>
    </location>
</feature>
<accession>A0ABT5FA70</accession>
<protein>
    <submittedName>
        <fullName evidence="2">Methylamine utilization protein</fullName>
    </submittedName>
</protein>
<dbReference type="EMBL" id="JAQOMS010000002">
    <property type="protein sequence ID" value="MDC2887527.1"/>
    <property type="molecule type" value="Genomic_DNA"/>
</dbReference>
<keyword evidence="3" id="KW-1185">Reference proteome</keyword>
<evidence type="ECO:0000313" key="3">
    <source>
        <dbReference type="Proteomes" id="UP001528411"/>
    </source>
</evidence>
<organism evidence="2 3">
    <name type="scientific">Psychrosphaera algicola</name>
    <dbReference type="NCBI Taxonomy" id="3023714"/>
    <lineage>
        <taxon>Bacteria</taxon>
        <taxon>Pseudomonadati</taxon>
        <taxon>Pseudomonadota</taxon>
        <taxon>Gammaproteobacteria</taxon>
        <taxon>Alteromonadales</taxon>
        <taxon>Pseudoalteromonadaceae</taxon>
        <taxon>Psychrosphaera</taxon>
    </lineage>
</organism>
<keyword evidence="1" id="KW-0732">Signal</keyword>
<comment type="caution">
    <text evidence="2">The sequence shown here is derived from an EMBL/GenBank/DDBJ whole genome shotgun (WGS) entry which is preliminary data.</text>
</comment>
<evidence type="ECO:0000313" key="2">
    <source>
        <dbReference type="EMBL" id="MDC2887527.1"/>
    </source>
</evidence>
<name>A0ABT5FA70_9GAMM</name>
<sequence length="215" mass="24108">MNKITLSLLMFLCSLSIDAKTLHFADPAGTAISNVVVKFSNQAVDKSLTKPVAIMDQVDIQFAPYVLLIDKGQQVAFPNRDDVRHHVYSFSKTKPFEIKLYKNTPTDPVTFSSAGVVELGCNIHDKMIGYIYVTDQANTFLSDSEGNVNLPESMGLASTMEFQYWHPRLSTNRLEHKKANLSDPIEATQIITLSLLNNDASTKQQKRKTRFGKTY</sequence>
<dbReference type="InterPro" id="IPR034242">
    <property type="entry name" value="MauL"/>
</dbReference>
<dbReference type="Proteomes" id="UP001528411">
    <property type="component" value="Unassembled WGS sequence"/>
</dbReference>
<reference evidence="2 3" key="1">
    <citation type="submission" date="2023-01" db="EMBL/GenBank/DDBJ databases">
        <title>Psychrosphaera sp. nov., isolated from marine algae.</title>
        <authorList>
            <person name="Bayburt H."/>
            <person name="Choi B.J."/>
            <person name="Kim J.M."/>
            <person name="Choi D.G."/>
            <person name="Jeon C.O."/>
        </authorList>
    </citation>
    <scope>NUCLEOTIDE SEQUENCE [LARGE SCALE GENOMIC DNA]</scope>
    <source>
        <strain evidence="2 3">G1-22</strain>
    </source>
</reference>
<gene>
    <name evidence="2" type="ORF">PN838_00085</name>
</gene>
<proteinExistence type="predicted"/>
<feature type="signal peptide" evidence="1">
    <location>
        <begin position="1"/>
        <end position="19"/>
    </location>
</feature>